<keyword evidence="2" id="KW-0479">Metal-binding</keyword>
<feature type="binding site" evidence="2">
    <location>
        <position position="365"/>
    </location>
    <ligand>
        <name>Mn(2+)</name>
        <dbReference type="ChEBI" id="CHEBI:29035"/>
        <label>2</label>
    </ligand>
</feature>
<feature type="binding site" evidence="2">
    <location>
        <position position="139"/>
    </location>
    <ligand>
        <name>Mn(2+)</name>
        <dbReference type="ChEBI" id="CHEBI:29035"/>
        <label>2</label>
    </ligand>
</feature>
<dbReference type="PANTHER" id="PTHR11014:SF63">
    <property type="entry name" value="METALLOPEPTIDASE, PUTATIVE (AFU_ORTHOLOGUE AFUA_6G09600)-RELATED"/>
    <property type="match status" value="1"/>
</dbReference>
<dbReference type="SUPFAM" id="SSF55031">
    <property type="entry name" value="Bacterial exopeptidase dimerisation domain"/>
    <property type="match status" value="1"/>
</dbReference>
<dbReference type="EMBL" id="JAAGVY010000036">
    <property type="protein sequence ID" value="NEN24923.1"/>
    <property type="molecule type" value="Genomic_DNA"/>
</dbReference>
<dbReference type="InterPro" id="IPR017439">
    <property type="entry name" value="Amidohydrolase"/>
</dbReference>
<dbReference type="CDD" id="cd03886">
    <property type="entry name" value="M20_Acy1"/>
    <property type="match status" value="1"/>
</dbReference>
<dbReference type="PANTHER" id="PTHR11014">
    <property type="entry name" value="PEPTIDASE M20 FAMILY MEMBER"/>
    <property type="match status" value="1"/>
</dbReference>
<accession>A0A7K3WT99</accession>
<evidence type="ECO:0000259" key="3">
    <source>
        <dbReference type="Pfam" id="PF07687"/>
    </source>
</evidence>
<dbReference type="FunFam" id="3.30.70.360:FF:000001">
    <property type="entry name" value="N-acetyldiaminopimelate deacetylase"/>
    <property type="match status" value="1"/>
</dbReference>
<keyword evidence="5" id="KW-1185">Reference proteome</keyword>
<dbReference type="InterPro" id="IPR011650">
    <property type="entry name" value="Peptidase_M20_dimer"/>
</dbReference>
<name>A0A7K3WT99_9FLAO</name>
<dbReference type="Gene3D" id="3.40.630.10">
    <property type="entry name" value="Zn peptidases"/>
    <property type="match status" value="1"/>
</dbReference>
<dbReference type="AlphaFoldDB" id="A0A7K3WT99"/>
<feature type="binding site" evidence="2">
    <location>
        <position position="105"/>
    </location>
    <ligand>
        <name>Mn(2+)</name>
        <dbReference type="ChEBI" id="CHEBI:29035"/>
        <label>2</label>
    </ligand>
</feature>
<dbReference type="GO" id="GO:0046872">
    <property type="term" value="F:metal ion binding"/>
    <property type="evidence" value="ECO:0007669"/>
    <property type="project" value="UniProtKB-KW"/>
</dbReference>
<dbReference type="GO" id="GO:0050118">
    <property type="term" value="F:N-acetyldiaminopimelate deacetylase activity"/>
    <property type="evidence" value="ECO:0007669"/>
    <property type="project" value="UniProtKB-ARBA"/>
</dbReference>
<feature type="domain" description="Peptidase M20 dimerisation" evidence="3">
    <location>
        <begin position="191"/>
        <end position="280"/>
    </location>
</feature>
<dbReference type="GO" id="GO:0019877">
    <property type="term" value="P:diaminopimelate biosynthetic process"/>
    <property type="evidence" value="ECO:0007669"/>
    <property type="project" value="UniProtKB-ARBA"/>
</dbReference>
<evidence type="ECO:0000313" key="5">
    <source>
        <dbReference type="Proteomes" id="UP000486602"/>
    </source>
</evidence>
<dbReference type="NCBIfam" id="TIGR01891">
    <property type="entry name" value="amidohydrolases"/>
    <property type="match status" value="1"/>
</dbReference>
<dbReference type="Proteomes" id="UP000486602">
    <property type="component" value="Unassembled WGS sequence"/>
</dbReference>
<feature type="binding site" evidence="2">
    <location>
        <position position="103"/>
    </location>
    <ligand>
        <name>Mn(2+)</name>
        <dbReference type="ChEBI" id="CHEBI:29035"/>
        <label>2</label>
    </ligand>
</feature>
<evidence type="ECO:0000256" key="1">
    <source>
        <dbReference type="ARBA" id="ARBA00022801"/>
    </source>
</evidence>
<comment type="caution">
    <text evidence="4">The sequence shown here is derived from an EMBL/GenBank/DDBJ whole genome shotgun (WGS) entry which is preliminary data.</text>
</comment>
<protein>
    <submittedName>
        <fullName evidence="4">Amidohydrolase</fullName>
    </submittedName>
</protein>
<gene>
    <name evidence="4" type="ORF">G3O08_15590</name>
</gene>
<dbReference type="Gene3D" id="3.30.70.360">
    <property type="match status" value="1"/>
</dbReference>
<reference evidence="4 5" key="1">
    <citation type="submission" date="2020-02" db="EMBL/GenBank/DDBJ databases">
        <title>Out from the shadows clarifying the taxonomy of the family Cryomorphaceae and related taxa by utilizing the GTDB taxonomic framework.</title>
        <authorList>
            <person name="Bowman J.P."/>
        </authorList>
    </citation>
    <scope>NUCLEOTIDE SEQUENCE [LARGE SCALE GENOMIC DNA]</scope>
    <source>
        <strain evidence="4 5">QSSC 1-22</strain>
    </source>
</reference>
<dbReference type="Pfam" id="PF07687">
    <property type="entry name" value="M20_dimer"/>
    <property type="match status" value="1"/>
</dbReference>
<comment type="cofactor">
    <cofactor evidence="2">
        <name>Mn(2+)</name>
        <dbReference type="ChEBI" id="CHEBI:29035"/>
    </cofactor>
    <text evidence="2">The Mn(2+) ion enhances activity.</text>
</comment>
<feature type="binding site" evidence="2">
    <location>
        <position position="166"/>
    </location>
    <ligand>
        <name>Mn(2+)</name>
        <dbReference type="ChEBI" id="CHEBI:29035"/>
        <label>2</label>
    </ligand>
</feature>
<dbReference type="PIRSF" id="PIRSF005962">
    <property type="entry name" value="Pept_M20D_amidohydro"/>
    <property type="match status" value="1"/>
</dbReference>
<proteinExistence type="predicted"/>
<keyword evidence="2" id="KW-0464">Manganese</keyword>
<evidence type="ECO:0000313" key="4">
    <source>
        <dbReference type="EMBL" id="NEN24923.1"/>
    </source>
</evidence>
<organism evidence="4 5">
    <name type="scientific">Cryomorpha ignava</name>
    <dbReference type="NCBI Taxonomy" id="101383"/>
    <lineage>
        <taxon>Bacteria</taxon>
        <taxon>Pseudomonadati</taxon>
        <taxon>Bacteroidota</taxon>
        <taxon>Flavobacteriia</taxon>
        <taxon>Flavobacteriales</taxon>
        <taxon>Cryomorphaceae</taxon>
        <taxon>Cryomorpha</taxon>
    </lineage>
</organism>
<evidence type="ECO:0000256" key="2">
    <source>
        <dbReference type="PIRSR" id="PIRSR005962-1"/>
    </source>
</evidence>
<keyword evidence="1 4" id="KW-0378">Hydrolase</keyword>
<dbReference type="InterPro" id="IPR036264">
    <property type="entry name" value="Bact_exopeptidase_dim_dom"/>
</dbReference>
<sequence length="394" mass="42963">MRPIDILSKAASAREALVKDRRHLHANPELSFHEVETAKYIAGRLREMGIPFQENVGGYGIVAHVGNDGGKLVALRGDMDALPITEENEIDYASKNQGVMHACGHDVHTTCLLGAAEILKSMEADLNGKVRLLFQPAEERLPGGASLMIADGALKNPNVELIFGQHVFPDMEVGQVGFRQGMYMASADEIYITVKGKGGHAALPHTCIDPVLVTAQLLTALQQMVSRRAQPDMPTVLSFGKVIANGATNVIPDKVMIEGTMRTLNEDWRQKLHGLITELVHGLCKSMGAEVDLEIRKGYPCLVNDPDLTAWSKQKAIDLLGEENVHDLPLRMTAEDFAYFAQEVPACFYRLGTSNTAKKIGAPLHTSRFNIDEDALEIGASLMATLAAKALEEY</sequence>
<dbReference type="InterPro" id="IPR002933">
    <property type="entry name" value="Peptidase_M20"/>
</dbReference>
<dbReference type="Pfam" id="PF01546">
    <property type="entry name" value="Peptidase_M20"/>
    <property type="match status" value="1"/>
</dbReference>
<dbReference type="SUPFAM" id="SSF53187">
    <property type="entry name" value="Zn-dependent exopeptidases"/>
    <property type="match status" value="1"/>
</dbReference>